<proteinExistence type="predicted"/>
<dbReference type="NCBIfam" id="TIGR01076">
    <property type="entry name" value="sortase_fam"/>
    <property type="match status" value="1"/>
</dbReference>
<dbReference type="EMBL" id="NGJZ01000003">
    <property type="protein sequence ID" value="RSU06522.1"/>
    <property type="molecule type" value="Genomic_DNA"/>
</dbReference>
<evidence type="ECO:0000256" key="2">
    <source>
        <dbReference type="PIRSR" id="PIRSR605754-1"/>
    </source>
</evidence>
<keyword evidence="1" id="KW-0378">Hydrolase</keyword>
<name>A0A430AFM1_9ENTE</name>
<dbReference type="OrthoDB" id="1648028at2"/>
<dbReference type="Pfam" id="PF04203">
    <property type="entry name" value="Sortase"/>
    <property type="match status" value="1"/>
</dbReference>
<accession>A0A430AFM1</accession>
<dbReference type="InterPro" id="IPR005754">
    <property type="entry name" value="Sortase"/>
</dbReference>
<protein>
    <recommendedName>
        <fullName evidence="5">Class C sortase</fullName>
    </recommendedName>
</protein>
<sequence>MKRKIVYLLFGIGLLCLLFPPLAKYYDQYKMNQVVANFLQKKAPSAKKVQEYQQYNKQLQSATARIDDPFTTVDGSDSSDTIFASIEIPAIKMNLPIYLGASEKHLMKGAAQIEGTSYPIGGKGTHAVLAGHTGYANKELFSRIHELEPQDYFYIHSPVGKLTYKVVDKRKIKVTEVEYLNIQPNRDLVTLLTCPYVDSKHYRIIVIGERVEK</sequence>
<dbReference type="Gene3D" id="2.40.260.10">
    <property type="entry name" value="Sortase"/>
    <property type="match status" value="1"/>
</dbReference>
<dbReference type="SUPFAM" id="SSF63817">
    <property type="entry name" value="Sortase"/>
    <property type="match status" value="1"/>
</dbReference>
<evidence type="ECO:0000256" key="1">
    <source>
        <dbReference type="ARBA" id="ARBA00022801"/>
    </source>
</evidence>
<dbReference type="AlphaFoldDB" id="A0A430AFM1"/>
<evidence type="ECO:0000313" key="3">
    <source>
        <dbReference type="EMBL" id="RSU06522.1"/>
    </source>
</evidence>
<dbReference type="RefSeq" id="WP_126825964.1">
    <property type="nucleotide sequence ID" value="NZ_JBHLWU010000001.1"/>
</dbReference>
<dbReference type="NCBIfam" id="NF033745">
    <property type="entry name" value="class_C_sortase"/>
    <property type="match status" value="1"/>
</dbReference>
<evidence type="ECO:0000313" key="4">
    <source>
        <dbReference type="Proteomes" id="UP000288669"/>
    </source>
</evidence>
<dbReference type="InterPro" id="IPR042002">
    <property type="entry name" value="Sortase_C"/>
</dbReference>
<dbReference type="Proteomes" id="UP000288669">
    <property type="component" value="Unassembled WGS sequence"/>
</dbReference>
<comment type="caution">
    <text evidence="3">The sequence shown here is derived from an EMBL/GenBank/DDBJ whole genome shotgun (WGS) entry which is preliminary data.</text>
</comment>
<keyword evidence="4" id="KW-1185">Reference proteome</keyword>
<evidence type="ECO:0008006" key="5">
    <source>
        <dbReference type="Google" id="ProtNLM"/>
    </source>
</evidence>
<feature type="active site" description="Acyl-thioester intermediate" evidence="2">
    <location>
        <position position="194"/>
    </location>
</feature>
<feature type="active site" description="Proton donor/acceptor" evidence="2">
    <location>
        <position position="132"/>
    </location>
</feature>
<organism evidence="3 4">
    <name type="scientific">Vagococcus entomophilus</name>
    <dbReference type="NCBI Taxonomy" id="1160095"/>
    <lineage>
        <taxon>Bacteria</taxon>
        <taxon>Bacillati</taxon>
        <taxon>Bacillota</taxon>
        <taxon>Bacilli</taxon>
        <taxon>Lactobacillales</taxon>
        <taxon>Enterococcaceae</taxon>
        <taxon>Vagococcus</taxon>
    </lineage>
</organism>
<dbReference type="InterPro" id="IPR023365">
    <property type="entry name" value="Sortase_dom-sf"/>
</dbReference>
<reference evidence="3 4" key="1">
    <citation type="submission" date="2017-05" db="EMBL/GenBank/DDBJ databases">
        <title>Vagococcus spp. assemblies.</title>
        <authorList>
            <person name="Gulvik C.A."/>
        </authorList>
    </citation>
    <scope>NUCLEOTIDE SEQUENCE [LARGE SCALE GENOMIC DNA]</scope>
    <source>
        <strain evidence="3 4">DSM 24756</strain>
    </source>
</reference>
<dbReference type="GO" id="GO:0016787">
    <property type="term" value="F:hydrolase activity"/>
    <property type="evidence" value="ECO:0007669"/>
    <property type="project" value="UniProtKB-KW"/>
</dbReference>
<gene>
    <name evidence="3" type="ORF">CBF30_09745</name>
</gene>
<dbReference type="CDD" id="cd05827">
    <property type="entry name" value="Sortase_C"/>
    <property type="match status" value="1"/>
</dbReference>